<proteinExistence type="predicted"/>
<dbReference type="InterPro" id="IPR008927">
    <property type="entry name" value="6-PGluconate_DH-like_C_sf"/>
</dbReference>
<dbReference type="GO" id="GO:0070403">
    <property type="term" value="F:NAD+ binding"/>
    <property type="evidence" value="ECO:0007669"/>
    <property type="project" value="InterPro"/>
</dbReference>
<accession>A0A6M3ZX22</accession>
<dbReference type="InterPro" id="IPR006176">
    <property type="entry name" value="3-OHacyl-CoA_DH_NAD-bd"/>
</dbReference>
<dbReference type="InterPro" id="IPR036291">
    <property type="entry name" value="NAD(P)-bd_dom_sf"/>
</dbReference>
<sequence>MSTHEHPHALPASATVAVIGSGTMGAGIAQVAAVAGHPVLLYDSREGAATKAIGDIRTSLDKLANKEKISAEVAQAASERLRVASSLQELRGARLVVEAIVEQLAAKQELFGKLEALVDAQCILASNTSSLSITHIGATLRHPERLVGMHFFNPVPQMALVEIIRGLASDATVAQCVYDTAQAWGKLPVFASSTPGFIVNRLARPYYAEGLRVLHERGAQPATIDAIMRESGGFRMGPFELMDLIGHDVNFAVTQSVFQAYFNDPRFTPSLIQQELVHAGYLGRKSGRGFYRYGADAEPPQVVSLEPCSPSTVPLQLFGTHPLVEVIRARYKGRVEYHPPRADHLLIKAGPGRLYVTEGRSATQQSYDYNMPDVVLVDLALDYAKATRLAITRADQCRDRAYEAVAGVLQNCGYALSPLADVPGMVVMRTVCMLVNEAADAVNQGVCSVADADLAMQKGVNYPRGPLAWADALGTETVASVLRQLSATYGEDRYRVSPLLQRLQASMRRFYE</sequence>
<evidence type="ECO:0000313" key="5">
    <source>
        <dbReference type="EMBL" id="QJQ03127.1"/>
    </source>
</evidence>
<organism evidence="5 6">
    <name type="scientific">Herbaspirillum rubrisubalbicans Os34</name>
    <dbReference type="NCBI Taxonomy" id="1235827"/>
    <lineage>
        <taxon>Bacteria</taxon>
        <taxon>Pseudomonadati</taxon>
        <taxon>Pseudomonadota</taxon>
        <taxon>Betaproteobacteria</taxon>
        <taxon>Burkholderiales</taxon>
        <taxon>Oxalobacteraceae</taxon>
        <taxon>Herbaspirillum</taxon>
    </lineage>
</organism>
<feature type="domain" description="3-hydroxyacyl-CoA dehydrogenase NAD binding" evidence="3">
    <location>
        <begin position="15"/>
        <end position="191"/>
    </location>
</feature>
<dbReference type="RefSeq" id="WP_017453738.1">
    <property type="nucleotide sequence ID" value="NZ_CP008956.1"/>
</dbReference>
<dbReference type="Gene3D" id="1.10.1040.50">
    <property type="match status" value="1"/>
</dbReference>
<dbReference type="InterPro" id="IPR006108">
    <property type="entry name" value="3HC_DH_C"/>
</dbReference>
<keyword evidence="1" id="KW-0560">Oxidoreductase</keyword>
<dbReference type="Proteomes" id="UP000501648">
    <property type="component" value="Chromosome"/>
</dbReference>
<gene>
    <name evidence="5" type="ORF">C798_23710</name>
</gene>
<dbReference type="PANTHER" id="PTHR48075">
    <property type="entry name" value="3-HYDROXYACYL-COA DEHYDROGENASE FAMILY PROTEIN"/>
    <property type="match status" value="1"/>
</dbReference>
<dbReference type="InterPro" id="IPR041040">
    <property type="entry name" value="3HCDH_RFF"/>
</dbReference>
<dbReference type="FunFam" id="3.40.50.720:FF:000009">
    <property type="entry name" value="Fatty oxidation complex, alpha subunit"/>
    <property type="match status" value="1"/>
</dbReference>
<dbReference type="InterPro" id="IPR006180">
    <property type="entry name" value="3-OHacyl-CoA_DH_CS"/>
</dbReference>
<protein>
    <submittedName>
        <fullName evidence="5">3-hydroxyacyl-CoA dehydrogenase</fullName>
    </submittedName>
</protein>
<evidence type="ECO:0000256" key="1">
    <source>
        <dbReference type="ARBA" id="ARBA00023002"/>
    </source>
</evidence>
<dbReference type="Pfam" id="PF18321">
    <property type="entry name" value="3HCDH_RFF"/>
    <property type="match status" value="1"/>
</dbReference>
<name>A0A6M3ZX22_9BURK</name>
<dbReference type="SUPFAM" id="SSF48179">
    <property type="entry name" value="6-phosphogluconate dehydrogenase C-terminal domain-like"/>
    <property type="match status" value="2"/>
</dbReference>
<reference evidence="5 6" key="1">
    <citation type="journal article" date="2012" name="J. Bacteriol.">
        <title>Genome sequence of the pathogenic Herbaspirillum seropedicae strain Os34, isolated from rice roots.</title>
        <authorList>
            <person name="Ye W."/>
            <person name="Ye S."/>
            <person name="Liu J."/>
            <person name="Chang S."/>
            <person name="Chen M."/>
            <person name="Zhu B."/>
            <person name="Guo L."/>
            <person name="An Q."/>
        </authorList>
    </citation>
    <scope>NUCLEOTIDE SEQUENCE [LARGE SCALE GENOMIC DNA]</scope>
    <source>
        <strain evidence="5 6">Os34</strain>
    </source>
</reference>
<dbReference type="PANTHER" id="PTHR48075:SF5">
    <property type="entry name" value="3-HYDROXYBUTYRYL-COA DEHYDROGENASE"/>
    <property type="match status" value="1"/>
</dbReference>
<dbReference type="Pfam" id="PF00725">
    <property type="entry name" value="3HCDH"/>
    <property type="match status" value="2"/>
</dbReference>
<feature type="domain" description="3-hydroxyacyl-CoA dehydrogenase C-terminal" evidence="2">
    <location>
        <begin position="196"/>
        <end position="293"/>
    </location>
</feature>
<evidence type="ECO:0000259" key="2">
    <source>
        <dbReference type="Pfam" id="PF00725"/>
    </source>
</evidence>
<dbReference type="Gene3D" id="3.40.50.720">
    <property type="entry name" value="NAD(P)-binding Rossmann-like Domain"/>
    <property type="match status" value="1"/>
</dbReference>
<dbReference type="AlphaFoldDB" id="A0A6M3ZX22"/>
<dbReference type="GO" id="GO:0016616">
    <property type="term" value="F:oxidoreductase activity, acting on the CH-OH group of donors, NAD or NADP as acceptor"/>
    <property type="evidence" value="ECO:0007669"/>
    <property type="project" value="InterPro"/>
</dbReference>
<feature type="domain" description="3-hydroxybutyryl-CoA dehydrogenase reduced Rossmann-fold" evidence="4">
    <location>
        <begin position="354"/>
        <end position="423"/>
    </location>
</feature>
<dbReference type="Pfam" id="PF02737">
    <property type="entry name" value="3HCDH_N"/>
    <property type="match status" value="1"/>
</dbReference>
<feature type="domain" description="3-hydroxyacyl-CoA dehydrogenase C-terminal" evidence="2">
    <location>
        <begin position="424"/>
        <end position="504"/>
    </location>
</feature>
<dbReference type="SUPFAM" id="SSF51735">
    <property type="entry name" value="NAD(P)-binding Rossmann-fold domains"/>
    <property type="match status" value="1"/>
</dbReference>
<dbReference type="GO" id="GO:0006631">
    <property type="term" value="P:fatty acid metabolic process"/>
    <property type="evidence" value="ECO:0007669"/>
    <property type="project" value="InterPro"/>
</dbReference>
<evidence type="ECO:0000259" key="4">
    <source>
        <dbReference type="Pfam" id="PF18321"/>
    </source>
</evidence>
<dbReference type="EMBL" id="CP008956">
    <property type="protein sequence ID" value="QJQ03127.1"/>
    <property type="molecule type" value="Genomic_DNA"/>
</dbReference>
<evidence type="ECO:0000313" key="6">
    <source>
        <dbReference type="Proteomes" id="UP000501648"/>
    </source>
</evidence>
<dbReference type="PROSITE" id="PS00067">
    <property type="entry name" value="3HCDH"/>
    <property type="match status" value="1"/>
</dbReference>
<dbReference type="NCBIfam" id="NF006124">
    <property type="entry name" value="PRK08268.1"/>
    <property type="match status" value="1"/>
</dbReference>
<evidence type="ECO:0000259" key="3">
    <source>
        <dbReference type="Pfam" id="PF02737"/>
    </source>
</evidence>